<evidence type="ECO:0000313" key="2">
    <source>
        <dbReference type="Proteomes" id="UP001153331"/>
    </source>
</evidence>
<keyword evidence="2" id="KW-1185">Reference proteome</keyword>
<accession>A0ACC2I773</accession>
<proteinExistence type="predicted"/>
<sequence length="915" mass="99067">MHRENGVVLSVAPYRKEATATLENTKWRAAVVPIGAQQASRCISRPLAGEWLGDGAETEWPSVPLVAAAWNLPSQAEPSSVQRSTYRHQHHDSIHDHRHRCPPRPHPLAPATKRAPATLHHGLWGPQGPHRAMERRNSHESALSRRESVHDVFDDEYEIDFDEEDFMVSDGLGFRQTHANAEEPRSGHAQDSDREEMPQRQYSTSKAPGNDLRRTATRNSTAKVRNSMVQEGRPSGLNNRPPTTQSPLHHRDSVSSTASFATTSMSENPFESGPSHPYGMYPQHTMDRSSSVATSSTGRPDRPMSIQQPAHPYAMYSQSGLDDGTSVRAMHAIQPTVPAIQTAMPVGFPGLNNGYRRVLGPDGEEQDIIGPDGHTEQLPPYSRYPDEGPTKASMAAEASASRIVPAPLNPALDIEDPFNTPASPVSPISDVSFSTQALPAAAAEPLLPAITPARLPPQRPETQTGNLAPASSANTVPAAPSDSPSASLLTAESGEFNEKYNEKEDPESAKPSWRKKRLFGKIPMGVVVIVLVLLLVFAVALGAAIGTFAAKKQSGSDDDKKGHSKPEESPLPQVTGPSGSLFGATPIPTPSGFASLPTGAFSLPLGFPQEANPGCLVQANEYSAWSCKMTFAPIILTINNTGIDSDGNTQQRASTRGGASLDSVIQYGAQVPQLDLQAMQLVLDLDYKSYGPAYHFHTRYDKVVVLRPEELTAGSALRKRQAAADMSSGQRFTVQPGDYPWYCYWNNTYIEGYIYAEDNSTAASFTALPTMWPTNSPSSTVTDTATVAAATLVPTSTTATSPTDASLVVPTASVARRDSVAEAAASSSRIPPYPRIVKIEERRLPDSPQPYCQRMVLLENGKIAPAPNGNDPAVALWLQEQDPTYDEFSSSNVQKRTLERRGDPSDSCHCQWMFK</sequence>
<gene>
    <name evidence="1" type="ORF">OPT61_g6266</name>
</gene>
<protein>
    <submittedName>
        <fullName evidence="1">Uncharacterized protein</fullName>
    </submittedName>
</protein>
<comment type="caution">
    <text evidence="1">The sequence shown here is derived from an EMBL/GenBank/DDBJ whole genome shotgun (WGS) entry which is preliminary data.</text>
</comment>
<evidence type="ECO:0000313" key="1">
    <source>
        <dbReference type="EMBL" id="KAJ8111040.1"/>
    </source>
</evidence>
<reference evidence="1" key="1">
    <citation type="submission" date="2022-11" db="EMBL/GenBank/DDBJ databases">
        <title>Genome Sequence of Boeremia exigua.</title>
        <authorList>
            <person name="Buettner E."/>
        </authorList>
    </citation>
    <scope>NUCLEOTIDE SEQUENCE</scope>
    <source>
        <strain evidence="1">CU02</strain>
    </source>
</reference>
<dbReference type="Proteomes" id="UP001153331">
    <property type="component" value="Unassembled WGS sequence"/>
</dbReference>
<name>A0ACC2I773_9PLEO</name>
<organism evidence="1 2">
    <name type="scientific">Boeremia exigua</name>
    <dbReference type="NCBI Taxonomy" id="749465"/>
    <lineage>
        <taxon>Eukaryota</taxon>
        <taxon>Fungi</taxon>
        <taxon>Dikarya</taxon>
        <taxon>Ascomycota</taxon>
        <taxon>Pezizomycotina</taxon>
        <taxon>Dothideomycetes</taxon>
        <taxon>Pleosporomycetidae</taxon>
        <taxon>Pleosporales</taxon>
        <taxon>Pleosporineae</taxon>
        <taxon>Didymellaceae</taxon>
        <taxon>Boeremia</taxon>
    </lineage>
</organism>
<dbReference type="EMBL" id="JAPHNI010000442">
    <property type="protein sequence ID" value="KAJ8111040.1"/>
    <property type="molecule type" value="Genomic_DNA"/>
</dbReference>